<dbReference type="OrthoDB" id="196547at2759"/>
<dbReference type="InterPro" id="IPR036305">
    <property type="entry name" value="RGS_sf"/>
</dbReference>
<feature type="domain" description="RGS" evidence="1">
    <location>
        <begin position="40"/>
        <end position="78"/>
    </location>
</feature>
<protein>
    <recommendedName>
        <fullName evidence="1">RGS domain-containing protein</fullName>
    </recommendedName>
</protein>
<gene>
    <name evidence="2" type="ORF">AX774_g5364</name>
</gene>
<proteinExistence type="predicted"/>
<dbReference type="InterPro" id="IPR016137">
    <property type="entry name" value="RGS"/>
</dbReference>
<evidence type="ECO:0000259" key="1">
    <source>
        <dbReference type="PROSITE" id="PS50132"/>
    </source>
</evidence>
<dbReference type="SUPFAM" id="SSF48097">
    <property type="entry name" value="Regulator of G-protein signaling, RGS"/>
    <property type="match status" value="1"/>
</dbReference>
<evidence type="ECO:0000313" key="2">
    <source>
        <dbReference type="EMBL" id="OMH81185.1"/>
    </source>
</evidence>
<comment type="caution">
    <text evidence="2">The sequence shown here is derived from an EMBL/GenBank/DDBJ whole genome shotgun (WGS) entry which is preliminary data.</text>
</comment>
<name>A0A1R1PJN7_ZANCU</name>
<reference evidence="3" key="1">
    <citation type="submission" date="2017-01" db="EMBL/GenBank/DDBJ databases">
        <authorList>
            <person name="Wang Y."/>
            <person name="White M."/>
            <person name="Kvist S."/>
            <person name="Moncalvo J.-M."/>
        </authorList>
    </citation>
    <scope>NUCLEOTIDE SEQUENCE [LARGE SCALE GENOMIC DNA]</scope>
    <source>
        <strain evidence="3">COL-18-3</strain>
    </source>
</reference>
<evidence type="ECO:0000313" key="3">
    <source>
        <dbReference type="Proteomes" id="UP000188320"/>
    </source>
</evidence>
<accession>A0A1R1PJN7</accession>
<dbReference type="Proteomes" id="UP000188320">
    <property type="component" value="Unassembled WGS sequence"/>
</dbReference>
<dbReference type="EMBL" id="LSSK01000954">
    <property type="protein sequence ID" value="OMH81185.1"/>
    <property type="molecule type" value="Genomic_DNA"/>
</dbReference>
<sequence>MNTHIKNFSSSTMVIEEQNMLSQIKGLNFTGRLNSTFGEGFYDMLSTVDGLNLLRKWAKSRYCEELVEFIESYQELKRVVVSYITEYRRSTLKSFHLNSDDHAQKNVLLVPKTRLKDEFDSLLLSSDHLLLDKKQTTRNVKEKDIDLQLQKFRINTETSNRNTKHNELVESPTNTRPSWYRNVSSRGRRGTNETGRTDTKYTSKRKSVYVKPKIHNRYEYNDVTHDKNRISVLYNHPGNTNTLLQRGENNSDPDSDIENQYNEVEHLIMERYEGPDNKEETESDELYSSGDMYSEDYCSGHWTEREKSYKIPVSQAPGPYSPQDCHTPTSGPLLKNTTHIKGNGANRLKWNDFVKSDVFVEIFVLPLPATIVESVIYSVPLKNTYNSTSKDKTSGHEHEVDARALNFDNSFVESNLKTVSETKVPRPLRIYFSDIFLKFFCEDSSSMINVPGSLVRSLSKMHSEKTMTYGMFDTALENTLEMLYHNIYSLISKD</sequence>
<organism evidence="2 3">
    <name type="scientific">Zancudomyces culisetae</name>
    <name type="common">Gut fungus</name>
    <name type="synonym">Smittium culisetae</name>
    <dbReference type="NCBI Taxonomy" id="1213189"/>
    <lineage>
        <taxon>Eukaryota</taxon>
        <taxon>Fungi</taxon>
        <taxon>Fungi incertae sedis</taxon>
        <taxon>Zoopagomycota</taxon>
        <taxon>Kickxellomycotina</taxon>
        <taxon>Harpellomycetes</taxon>
        <taxon>Harpellales</taxon>
        <taxon>Legeriomycetaceae</taxon>
        <taxon>Zancudomyces</taxon>
    </lineage>
</organism>
<keyword evidence="3" id="KW-1185">Reference proteome</keyword>
<dbReference type="PROSITE" id="PS50132">
    <property type="entry name" value="RGS"/>
    <property type="match status" value="1"/>
</dbReference>
<dbReference type="AlphaFoldDB" id="A0A1R1PJN7"/>